<keyword evidence="4 6" id="KW-0808">Transferase</keyword>
<evidence type="ECO:0000259" key="7">
    <source>
        <dbReference type="Pfam" id="PF00590"/>
    </source>
</evidence>
<dbReference type="PANTHER" id="PTHR43467">
    <property type="entry name" value="COBALT-PRECORRIN-2 C(20)-METHYLTRANSFERASE"/>
    <property type="match status" value="1"/>
</dbReference>
<dbReference type="RefSeq" id="WP_169641108.1">
    <property type="nucleotide sequence ID" value="NZ_CP048788.1"/>
</dbReference>
<feature type="domain" description="Tetrapyrrole methylase" evidence="7">
    <location>
        <begin position="5"/>
        <end position="218"/>
    </location>
</feature>
<evidence type="ECO:0000256" key="4">
    <source>
        <dbReference type="ARBA" id="ARBA00022679"/>
    </source>
</evidence>
<dbReference type="Proteomes" id="UP000503308">
    <property type="component" value="Chromosome"/>
</dbReference>
<dbReference type="PIRSF" id="PIRSF036525">
    <property type="entry name" value="CobF"/>
    <property type="match status" value="1"/>
</dbReference>
<dbReference type="Pfam" id="PF00590">
    <property type="entry name" value="TP_methylase"/>
    <property type="match status" value="1"/>
</dbReference>
<keyword evidence="3 6" id="KW-0489">Methyltransferase</keyword>
<dbReference type="CDD" id="cd11643">
    <property type="entry name" value="Precorrin-6A-synthase"/>
    <property type="match status" value="1"/>
</dbReference>
<evidence type="ECO:0000313" key="8">
    <source>
        <dbReference type="EMBL" id="QJF51890.1"/>
    </source>
</evidence>
<dbReference type="SUPFAM" id="SSF53790">
    <property type="entry name" value="Tetrapyrrole methylase"/>
    <property type="match status" value="1"/>
</dbReference>
<keyword evidence="5 6" id="KW-0949">S-adenosyl-L-methionine</keyword>
<dbReference type="Gene3D" id="3.40.1010.10">
    <property type="entry name" value="Cobalt-precorrin-4 Transmethylase, Domain 1"/>
    <property type="match status" value="1"/>
</dbReference>
<dbReference type="InterPro" id="IPR014776">
    <property type="entry name" value="4pyrrole_Mease_sub2"/>
</dbReference>
<dbReference type="InterPro" id="IPR012797">
    <property type="entry name" value="CobF"/>
</dbReference>
<evidence type="ECO:0000313" key="9">
    <source>
        <dbReference type="Proteomes" id="UP000503308"/>
    </source>
</evidence>
<dbReference type="InterPro" id="IPR035996">
    <property type="entry name" value="4pyrrol_Methylase_sf"/>
</dbReference>
<dbReference type="AlphaFoldDB" id="A0A858SUB3"/>
<dbReference type="InterPro" id="IPR000878">
    <property type="entry name" value="4pyrrol_Mease"/>
</dbReference>
<dbReference type="GO" id="GO:0009236">
    <property type="term" value="P:cobalamin biosynthetic process"/>
    <property type="evidence" value="ECO:0007669"/>
    <property type="project" value="UniProtKB-KW"/>
</dbReference>
<evidence type="ECO:0000256" key="5">
    <source>
        <dbReference type="ARBA" id="ARBA00022691"/>
    </source>
</evidence>
<accession>A0A858SUB3</accession>
<sequence length="252" mass="27794">MIGHLWLIGIGTGSLAHLTFEGRDALRKAAVILLPQKGPGKDDLAGIRTRLIRDSGSTARLVRFDYPERDPALPYQIRVSAWHDEIARRWQAALAERPPEGPVALLVWGDPSLYDSTMRIAARLDPAPVLRVVPGITAIQALTAAHAIPLNTVNGPVEITTGRRLRDHGWPAGAETLVVMLDGEAGFQHLDQDGFDIWWGAFLGMPEQITEHGRLRDVSTRIVERRAAARAEHGWIMDTYLLRRLPDGVPAV</sequence>
<evidence type="ECO:0000256" key="2">
    <source>
        <dbReference type="ARBA" id="ARBA00022573"/>
    </source>
</evidence>
<comment type="catalytic activity">
    <reaction evidence="6">
        <text>precorrin-5 + S-adenosyl-L-methionine + H2O = precorrin-6A + acetate + S-adenosyl-L-homocysteine + 2 H(+)</text>
        <dbReference type="Rhea" id="RHEA:18261"/>
        <dbReference type="ChEBI" id="CHEBI:15377"/>
        <dbReference type="ChEBI" id="CHEBI:15378"/>
        <dbReference type="ChEBI" id="CHEBI:30089"/>
        <dbReference type="ChEBI" id="CHEBI:57856"/>
        <dbReference type="ChEBI" id="CHEBI:59789"/>
        <dbReference type="ChEBI" id="CHEBI:77871"/>
        <dbReference type="ChEBI" id="CHEBI:77872"/>
        <dbReference type="EC" id="2.1.1.152"/>
    </reaction>
</comment>
<evidence type="ECO:0000256" key="1">
    <source>
        <dbReference type="ARBA" id="ARBA00004953"/>
    </source>
</evidence>
<reference evidence="8 9" key="1">
    <citation type="submission" date="2020-02" db="EMBL/GenBank/DDBJ databases">
        <title>Genome sequence of Roseobacter ponti.</title>
        <authorList>
            <person name="Hollensteiner J."/>
            <person name="Schneider D."/>
            <person name="Poehlein A."/>
            <person name="Daniel R."/>
        </authorList>
    </citation>
    <scope>NUCLEOTIDE SEQUENCE [LARGE SCALE GENOMIC DNA]</scope>
    <source>
        <strain evidence="8 9">DSM 106830</strain>
    </source>
</reference>
<proteinExistence type="predicted"/>
<dbReference type="GO" id="GO:0032259">
    <property type="term" value="P:methylation"/>
    <property type="evidence" value="ECO:0007669"/>
    <property type="project" value="UniProtKB-KW"/>
</dbReference>
<dbReference type="PANTHER" id="PTHR43467:SF1">
    <property type="entry name" value="PRECORRIN-6A SYNTHASE [DEACETYLATING]"/>
    <property type="match status" value="1"/>
</dbReference>
<dbReference type="EMBL" id="CP048788">
    <property type="protein sequence ID" value="QJF51890.1"/>
    <property type="molecule type" value="Genomic_DNA"/>
</dbReference>
<name>A0A858SUB3_9RHOB</name>
<dbReference type="EC" id="2.1.1.152" evidence="6"/>
<keyword evidence="2" id="KW-0169">Cobalamin biosynthesis</keyword>
<evidence type="ECO:0000256" key="6">
    <source>
        <dbReference type="PIRNR" id="PIRNR036525"/>
    </source>
</evidence>
<dbReference type="InterPro" id="IPR014777">
    <property type="entry name" value="4pyrrole_Mease_sub1"/>
</dbReference>
<dbReference type="KEGG" id="rpon:G3256_12300"/>
<comment type="function">
    <text evidence="6">Catalyzes the methylation of C-1 in precorrin-5 and the subsequent extrusion of acetic acid from the resulting intermediate to form cobalt-precorrin-6A.</text>
</comment>
<dbReference type="NCBIfam" id="TIGR02434">
    <property type="entry name" value="CobF"/>
    <property type="match status" value="1"/>
</dbReference>
<dbReference type="Gene3D" id="3.30.950.10">
    <property type="entry name" value="Methyltransferase, Cobalt-precorrin-4 Transmethylase, Domain 2"/>
    <property type="match status" value="1"/>
</dbReference>
<dbReference type="GO" id="GO:0043819">
    <property type="term" value="F:precorrin-6A synthase (deacetylating) activity"/>
    <property type="evidence" value="ECO:0007669"/>
    <property type="project" value="UniProtKB-EC"/>
</dbReference>
<evidence type="ECO:0000256" key="3">
    <source>
        <dbReference type="ARBA" id="ARBA00022603"/>
    </source>
</evidence>
<organism evidence="8 9">
    <name type="scientific">Roseobacter ponti</name>
    <dbReference type="NCBI Taxonomy" id="1891787"/>
    <lineage>
        <taxon>Bacteria</taxon>
        <taxon>Pseudomonadati</taxon>
        <taxon>Pseudomonadota</taxon>
        <taxon>Alphaproteobacteria</taxon>
        <taxon>Rhodobacterales</taxon>
        <taxon>Roseobacteraceae</taxon>
        <taxon>Roseobacter</taxon>
    </lineage>
</organism>
<comment type="pathway">
    <text evidence="1">Cofactor biosynthesis; adenosylcobalamin biosynthesis.</text>
</comment>
<keyword evidence="9" id="KW-1185">Reference proteome</keyword>
<gene>
    <name evidence="8" type="ORF">G3256_12300</name>
</gene>
<protein>
    <recommendedName>
        <fullName evidence="6">Precorrin-6A synthase [deacetylating]</fullName>
        <ecNumber evidence="6">2.1.1.152</ecNumber>
    </recommendedName>
</protein>